<dbReference type="SUPFAM" id="SSF117281">
    <property type="entry name" value="Kelch motif"/>
    <property type="match status" value="1"/>
</dbReference>
<dbReference type="PANTHER" id="PTHR46375">
    <property type="entry name" value="KELCH REPEAT AND BTB DOMAIN-CONTAINING PROTEIN 13-RELATED"/>
    <property type="match status" value="1"/>
</dbReference>
<comment type="caution">
    <text evidence="2">The sequence shown here is derived from an EMBL/GenBank/DDBJ whole genome shotgun (WGS) entry which is preliminary data.</text>
</comment>
<dbReference type="Pfam" id="PF01344">
    <property type="entry name" value="Kelch_1"/>
    <property type="match status" value="1"/>
</dbReference>
<dbReference type="EMBL" id="LDAU01000084">
    <property type="protein sequence ID" value="KRX07272.1"/>
    <property type="molecule type" value="Genomic_DNA"/>
</dbReference>
<dbReference type="InterPro" id="IPR015915">
    <property type="entry name" value="Kelch-typ_b-propeller"/>
</dbReference>
<dbReference type="OrthoDB" id="5352000at2759"/>
<dbReference type="InterPro" id="IPR006652">
    <property type="entry name" value="Kelch_1"/>
</dbReference>
<evidence type="ECO:0000313" key="3">
    <source>
        <dbReference type="Proteomes" id="UP000054937"/>
    </source>
</evidence>
<evidence type="ECO:0000313" key="2">
    <source>
        <dbReference type="EMBL" id="KRX07272.1"/>
    </source>
</evidence>
<dbReference type="PANTHER" id="PTHR46375:SF3">
    <property type="entry name" value="KELCH REPEAT AND BTB DOMAIN-CONTAINING PROTEIN 13"/>
    <property type="match status" value="1"/>
</dbReference>
<dbReference type="OMA" id="YCNLINT"/>
<accession>A0A0V0QZE5</accession>
<dbReference type="SMART" id="SM00612">
    <property type="entry name" value="Kelch"/>
    <property type="match status" value="3"/>
</dbReference>
<proteinExistence type="predicted"/>
<dbReference type="Gene3D" id="2.120.10.80">
    <property type="entry name" value="Kelch-type beta propeller"/>
    <property type="match status" value="1"/>
</dbReference>
<evidence type="ECO:0000256" key="1">
    <source>
        <dbReference type="SAM" id="MobiDB-lite"/>
    </source>
</evidence>
<reference evidence="2 3" key="1">
    <citation type="journal article" date="2015" name="Sci. Rep.">
        <title>Genome of the facultative scuticociliatosis pathogen Pseudocohnilembus persalinus provides insight into its virulence through horizontal gene transfer.</title>
        <authorList>
            <person name="Xiong J."/>
            <person name="Wang G."/>
            <person name="Cheng J."/>
            <person name="Tian M."/>
            <person name="Pan X."/>
            <person name="Warren A."/>
            <person name="Jiang C."/>
            <person name="Yuan D."/>
            <person name="Miao W."/>
        </authorList>
    </citation>
    <scope>NUCLEOTIDE SEQUENCE [LARGE SCALE GENOMIC DNA]</scope>
    <source>
        <strain evidence="2">36N120E</strain>
    </source>
</reference>
<gene>
    <name evidence="2" type="ORF">PPERSA_06887</name>
</gene>
<dbReference type="AlphaFoldDB" id="A0A0V0QZE5"/>
<dbReference type="InParanoid" id="A0A0V0QZE5"/>
<organism evidence="2 3">
    <name type="scientific">Pseudocohnilembus persalinus</name>
    <name type="common">Ciliate</name>
    <dbReference type="NCBI Taxonomy" id="266149"/>
    <lineage>
        <taxon>Eukaryota</taxon>
        <taxon>Sar</taxon>
        <taxon>Alveolata</taxon>
        <taxon>Ciliophora</taxon>
        <taxon>Intramacronucleata</taxon>
        <taxon>Oligohymenophorea</taxon>
        <taxon>Scuticociliatia</taxon>
        <taxon>Philasterida</taxon>
        <taxon>Pseudocohnilembidae</taxon>
        <taxon>Pseudocohnilembus</taxon>
    </lineage>
</organism>
<name>A0A0V0QZE5_PSEPJ</name>
<feature type="region of interest" description="Disordered" evidence="1">
    <location>
        <begin position="86"/>
        <end position="110"/>
    </location>
</feature>
<protein>
    <submittedName>
        <fullName evidence="2">Uncharacterized protein</fullName>
    </submittedName>
</protein>
<dbReference type="InterPro" id="IPR052392">
    <property type="entry name" value="Kelch-BTB_domain-containing"/>
</dbReference>
<sequence length="636" mass="74228">MFKICKNEHYSKEKNFYKCDQCNLLMCDNCQFEHGEQNQSHFVQNCGSISDPSNQQNTEELETSVNLDLSLIINGPNQAISPIKLNQNNNEEHKNTNQVGTSSTSETNERKNFSNINKIQSNASIKTNVQQQSKNKIRPNNLIFSSNNKSDKMHIESRDNSMDNLDLILEENEKFDFPNKSLQNGIQNIQHKQQEEKRFMQFKKILLQSVEGFLSEIKRSFNNIFVQKRQHIKQITEILEGFQQKRLVPIVLREDKNEIQQQLLKMKEQFNIVNNFTTNLPNFLIKTEYMSEIKQKLISFIQISDNTTKQWPQIQKLGQNANQIHKLPFYYPENNSIVLYDVMRQQQMIENMQNEENEVFLDQLPVHCQPIYHQTQNENKVFLIGGMEYCEQKNCYLPSKKNFVYDINTKKLTRIADSLIEKTKACTVKINDIIYQFGGVITHNRIRAQTCEKYLINEDKWESLTPMGQIRVMAQCCYIQNLQRIYIFGGITDEKQIQRNVEYYDIKNNKWQEVIIKNQLSYAGKHSGFAVNSYSKNEILLIGGFSFCQTHRSKGVQLFNINTNEITDMGDILPVGVAKDGRSSDPIIYNNELFLLNSIQSQIYDQVQQRNNEFITLAINSLRAQITDISKIQITE</sequence>
<dbReference type="Proteomes" id="UP000054937">
    <property type="component" value="Unassembled WGS sequence"/>
</dbReference>
<keyword evidence="3" id="KW-1185">Reference proteome</keyword>